<dbReference type="Proteomes" id="UP000046395">
    <property type="component" value="Unassembled WGS sequence"/>
</dbReference>
<keyword evidence="1" id="KW-1185">Reference proteome</keyword>
<sequence>MPPSFGFEKPAAQRGHSVYRIERCPFDEKVHKAIVLELLRMSRLYVTERYWLQLGWTDIQRTNSAKLNQRRLAQLQNPCFG</sequence>
<evidence type="ECO:0000313" key="1">
    <source>
        <dbReference type="Proteomes" id="UP000046395"/>
    </source>
</evidence>
<proteinExistence type="predicted"/>
<protein>
    <submittedName>
        <fullName evidence="2">Uncharacterized protein</fullName>
    </submittedName>
</protein>
<dbReference type="WBParaSite" id="TMUE_3000014729.1">
    <property type="protein sequence ID" value="TMUE_3000014729.1"/>
    <property type="gene ID" value="WBGene00302302"/>
</dbReference>
<reference evidence="2" key="1">
    <citation type="submission" date="2019-12" db="UniProtKB">
        <authorList>
            <consortium name="WormBaseParasite"/>
        </authorList>
    </citation>
    <scope>IDENTIFICATION</scope>
</reference>
<evidence type="ECO:0000313" key="2">
    <source>
        <dbReference type="WBParaSite" id="TMUE_3000014729.1"/>
    </source>
</evidence>
<dbReference type="AlphaFoldDB" id="A0A5S6R619"/>
<name>A0A5S6R619_TRIMR</name>
<organism evidence="1 2">
    <name type="scientific">Trichuris muris</name>
    <name type="common">Mouse whipworm</name>
    <dbReference type="NCBI Taxonomy" id="70415"/>
    <lineage>
        <taxon>Eukaryota</taxon>
        <taxon>Metazoa</taxon>
        <taxon>Ecdysozoa</taxon>
        <taxon>Nematoda</taxon>
        <taxon>Enoplea</taxon>
        <taxon>Dorylaimia</taxon>
        <taxon>Trichinellida</taxon>
        <taxon>Trichuridae</taxon>
        <taxon>Trichuris</taxon>
    </lineage>
</organism>
<accession>A0A5S6R619</accession>